<dbReference type="Pfam" id="PF13585">
    <property type="entry name" value="CHU_C"/>
    <property type="match status" value="1"/>
</dbReference>
<evidence type="ECO:0008006" key="3">
    <source>
        <dbReference type="Google" id="ProtNLM"/>
    </source>
</evidence>
<proteinExistence type="predicted"/>
<accession>A0A098S3K7</accession>
<dbReference type="Gene3D" id="2.60.120.260">
    <property type="entry name" value="Galactose-binding domain-like"/>
    <property type="match status" value="1"/>
</dbReference>
<sequence>MAIVLSYGEKANDKSIMRIWVFFLLLILPFRAAAQLCEGEPGAAALSEGFGQGPNFGPPLPSGITSYSYNDGSPQAGTYMVTNRTQLNGANWHDGLDNTPDDGFGYMLLFDAADTPGEFFSLLIDELCPGTRYEFSAYITNVVTPSACGGESTEPSIRFELRDPEDDELLESLSTGNLPTTPILSWNRFGIVFTLPEDQDAVRLSIVNFAPGDCGNDFAIDDISLRICNPVREQTATLCTSTPLIIDGREFPEPGIYRDTLPGAPFCNDSILITEIIDGIGDEVLLDTFLCPGQAFAVGDRWYDKPGFYTDTLLSSLGCDSVVQLLLSTVDFEASVQASQDTIIAGQSVQLQGSGGGVGPLIWSWQPDNVLDCSDCPEPTATLFETTNFLATVRDSLTGCTDTLEQRVIIPPCEDIYAPTGFSPNGDGRNDTFEIFFGPCVQEVLQLEVFDRWGGLVFRSRVPNDTWNGQRAGVPCNNGLYVYQAVLALKDGTNRIWRGSVQLLR</sequence>
<dbReference type="Proteomes" id="UP000029736">
    <property type="component" value="Unassembled WGS sequence"/>
</dbReference>
<evidence type="ECO:0000313" key="2">
    <source>
        <dbReference type="Proteomes" id="UP000029736"/>
    </source>
</evidence>
<dbReference type="OrthoDB" id="1097758at2"/>
<dbReference type="STRING" id="1524460.IX84_19790"/>
<name>A0A098S3K7_9BACT</name>
<dbReference type="AlphaFoldDB" id="A0A098S3K7"/>
<dbReference type="InterPro" id="IPR026341">
    <property type="entry name" value="T9SS_type_B"/>
</dbReference>
<reference evidence="1 2" key="1">
    <citation type="journal article" date="2014" name="Int. J. Syst. Evol. Microbiol.">
        <title>Phaeodactylibacter xiamenensis gen. nov., sp. nov., a member of the family Saprospiraceae isolated from the marine alga Phaeodactylum tricornutum.</title>
        <authorList>
            <person name="Chen Z.Jr."/>
            <person name="Lei X."/>
            <person name="Lai Q."/>
            <person name="Li Y."/>
            <person name="Zhang B."/>
            <person name="Zhang J."/>
            <person name="Zhang H."/>
            <person name="Yang L."/>
            <person name="Zheng W."/>
            <person name="Tian Y."/>
            <person name="Yu Z."/>
            <person name="Xu H.Jr."/>
            <person name="Zheng T."/>
        </authorList>
    </citation>
    <scope>NUCLEOTIDE SEQUENCE [LARGE SCALE GENOMIC DNA]</scope>
    <source>
        <strain evidence="1 2">KD52</strain>
    </source>
</reference>
<dbReference type="RefSeq" id="WP_044224254.1">
    <property type="nucleotide sequence ID" value="NZ_JBKAGJ010000016.1"/>
</dbReference>
<dbReference type="NCBIfam" id="TIGR04131">
    <property type="entry name" value="Bac_Flav_CTERM"/>
    <property type="match status" value="1"/>
</dbReference>
<protein>
    <recommendedName>
        <fullName evidence="3">Gliding motility-associated C-terminal domain-containing protein</fullName>
    </recommendedName>
</protein>
<keyword evidence="2" id="KW-1185">Reference proteome</keyword>
<dbReference type="EMBL" id="JPOS01000075">
    <property type="protein sequence ID" value="KGE86720.1"/>
    <property type="molecule type" value="Genomic_DNA"/>
</dbReference>
<organism evidence="1 2">
    <name type="scientific">Phaeodactylibacter xiamenensis</name>
    <dbReference type="NCBI Taxonomy" id="1524460"/>
    <lineage>
        <taxon>Bacteria</taxon>
        <taxon>Pseudomonadati</taxon>
        <taxon>Bacteroidota</taxon>
        <taxon>Saprospiria</taxon>
        <taxon>Saprospirales</taxon>
        <taxon>Haliscomenobacteraceae</taxon>
        <taxon>Phaeodactylibacter</taxon>
    </lineage>
</organism>
<evidence type="ECO:0000313" key="1">
    <source>
        <dbReference type="EMBL" id="KGE86720.1"/>
    </source>
</evidence>
<gene>
    <name evidence="1" type="ORF">IX84_19790</name>
</gene>
<comment type="caution">
    <text evidence="1">The sequence shown here is derived from an EMBL/GenBank/DDBJ whole genome shotgun (WGS) entry which is preliminary data.</text>
</comment>